<feature type="compositionally biased region" description="Basic and acidic residues" evidence="1">
    <location>
        <begin position="18"/>
        <end position="31"/>
    </location>
</feature>
<accession>A0A3L8D5H2</accession>
<protein>
    <submittedName>
        <fullName evidence="2">Uncharacterized protein</fullName>
    </submittedName>
</protein>
<gene>
    <name evidence="2" type="ORF">DMN91_011460</name>
</gene>
<feature type="compositionally biased region" description="Basic and acidic residues" evidence="1">
    <location>
        <begin position="38"/>
        <end position="54"/>
    </location>
</feature>
<comment type="caution">
    <text evidence="2">The sequence shown here is derived from an EMBL/GenBank/DDBJ whole genome shotgun (WGS) entry which is preliminary data.</text>
</comment>
<proteinExistence type="predicted"/>
<dbReference type="EMBL" id="QOIP01000012">
    <property type="protein sequence ID" value="RLU15705.1"/>
    <property type="molecule type" value="Genomic_DNA"/>
</dbReference>
<sequence length="97" mass="10399">MHASWSSLLSIADDSCDENEKSNSRDEREQESCGQKGDVLDKGKRKRRNEDGREQTAGPAKRTNRLAAAVGNSTTGTCSGNDSTDSGNSGGGDTYQW</sequence>
<reference evidence="2" key="1">
    <citation type="journal article" date="2018" name="Genome Res.">
        <title>The genomic architecture and molecular evolution of ant odorant receptors.</title>
        <authorList>
            <person name="McKenzie S.K."/>
            <person name="Kronauer D.J.C."/>
        </authorList>
    </citation>
    <scope>NUCLEOTIDE SEQUENCE [LARGE SCALE GENOMIC DNA]</scope>
    <source>
        <strain evidence="2">Clonal line C1</strain>
    </source>
</reference>
<dbReference type="Proteomes" id="UP000279307">
    <property type="component" value="Chromosome 12"/>
</dbReference>
<reference evidence="2" key="2">
    <citation type="submission" date="2018-07" db="EMBL/GenBank/DDBJ databases">
        <authorList>
            <person name="Mckenzie S.K."/>
            <person name="Kronauer D.J.C."/>
        </authorList>
    </citation>
    <scope>NUCLEOTIDE SEQUENCE</scope>
    <source>
        <strain evidence="2">Clonal line C1</strain>
    </source>
</reference>
<organism evidence="2">
    <name type="scientific">Ooceraea biroi</name>
    <name type="common">Clonal raider ant</name>
    <name type="synonym">Cerapachys biroi</name>
    <dbReference type="NCBI Taxonomy" id="2015173"/>
    <lineage>
        <taxon>Eukaryota</taxon>
        <taxon>Metazoa</taxon>
        <taxon>Ecdysozoa</taxon>
        <taxon>Arthropoda</taxon>
        <taxon>Hexapoda</taxon>
        <taxon>Insecta</taxon>
        <taxon>Pterygota</taxon>
        <taxon>Neoptera</taxon>
        <taxon>Endopterygota</taxon>
        <taxon>Hymenoptera</taxon>
        <taxon>Apocrita</taxon>
        <taxon>Aculeata</taxon>
        <taxon>Formicoidea</taxon>
        <taxon>Formicidae</taxon>
        <taxon>Dorylinae</taxon>
        <taxon>Ooceraea</taxon>
    </lineage>
</organism>
<evidence type="ECO:0000313" key="2">
    <source>
        <dbReference type="EMBL" id="RLU15705.1"/>
    </source>
</evidence>
<feature type="compositionally biased region" description="Gly residues" evidence="1">
    <location>
        <begin position="88"/>
        <end position="97"/>
    </location>
</feature>
<feature type="region of interest" description="Disordered" evidence="1">
    <location>
        <begin position="1"/>
        <end position="97"/>
    </location>
</feature>
<evidence type="ECO:0000256" key="1">
    <source>
        <dbReference type="SAM" id="MobiDB-lite"/>
    </source>
</evidence>
<dbReference type="AlphaFoldDB" id="A0A3L8D5H2"/>
<name>A0A3L8D5H2_OOCBI</name>